<dbReference type="RefSeq" id="WP_232045863.1">
    <property type="nucleotide sequence ID" value="NZ_CP015578.1"/>
</dbReference>
<dbReference type="PROSITE" id="PS50206">
    <property type="entry name" value="RHODANESE_3"/>
    <property type="match status" value="1"/>
</dbReference>
<proteinExistence type="predicted"/>
<name>A0A1X9SMX6_9BACT</name>
<dbReference type="Gene3D" id="3.40.250.10">
    <property type="entry name" value="Rhodanese-like domain"/>
    <property type="match status" value="1"/>
</dbReference>
<dbReference type="PANTHER" id="PTHR43031:SF1">
    <property type="entry name" value="PYRIDINE NUCLEOTIDE-DISULPHIDE OXIDOREDUCTASE"/>
    <property type="match status" value="1"/>
</dbReference>
<dbReference type="SMART" id="SM00450">
    <property type="entry name" value="RHOD"/>
    <property type="match status" value="1"/>
</dbReference>
<dbReference type="InterPro" id="IPR036873">
    <property type="entry name" value="Rhodanese-like_dom_sf"/>
</dbReference>
<evidence type="ECO:0000259" key="2">
    <source>
        <dbReference type="PROSITE" id="PS50206"/>
    </source>
</evidence>
<dbReference type="Proteomes" id="UP000202031">
    <property type="component" value="Chromosome"/>
</dbReference>
<reference evidence="4" key="1">
    <citation type="journal article" date="2017" name="Genome Biol. Evol.">
        <title>Comparative Genomic Analysis Identifies a Campylobacter Clade Deficient in Selenium Metabolism.</title>
        <authorList>
            <person name="Miller W.G."/>
            <person name="Yee E."/>
            <person name="Lopes B.S."/>
            <person name="Chapman M.H."/>
            <person name="Huynh S."/>
            <person name="Bono J.L."/>
            <person name="Parker C.T."/>
            <person name="Strachan N.J.C."/>
            <person name="Forbes K.J."/>
        </authorList>
    </citation>
    <scope>NUCLEOTIDE SEQUENCE [LARGE SCALE GENOMIC DNA]</scope>
    <source>
        <strain evidence="4">NCTC 13004</strain>
    </source>
</reference>
<feature type="domain" description="Rhodanese" evidence="2">
    <location>
        <begin position="30"/>
        <end position="127"/>
    </location>
</feature>
<dbReference type="GO" id="GO:0016740">
    <property type="term" value="F:transferase activity"/>
    <property type="evidence" value="ECO:0007669"/>
    <property type="project" value="UniProtKB-KW"/>
</dbReference>
<organism evidence="3 4">
    <name type="scientific">Campylobacter lanienae NCTC 13004</name>
    <dbReference type="NCBI Taxonomy" id="1031753"/>
    <lineage>
        <taxon>Bacteria</taxon>
        <taxon>Pseudomonadati</taxon>
        <taxon>Campylobacterota</taxon>
        <taxon>Epsilonproteobacteria</taxon>
        <taxon>Campylobacterales</taxon>
        <taxon>Campylobacteraceae</taxon>
        <taxon>Campylobacter</taxon>
    </lineage>
</organism>
<keyword evidence="1" id="KW-0732">Signal</keyword>
<dbReference type="EMBL" id="CP015578">
    <property type="protein sequence ID" value="ARQ97558.1"/>
    <property type="molecule type" value="Genomic_DNA"/>
</dbReference>
<evidence type="ECO:0000256" key="1">
    <source>
        <dbReference type="SAM" id="SignalP"/>
    </source>
</evidence>
<dbReference type="KEGG" id="clx:CLAN_0812"/>
<feature type="chain" id="PRO_5011006729" evidence="1">
    <location>
        <begin position="18"/>
        <end position="128"/>
    </location>
</feature>
<protein>
    <submittedName>
        <fullName evidence="3">Putative rhodanese-related sulfurtransferase</fullName>
    </submittedName>
</protein>
<dbReference type="GeneID" id="46921285"/>
<feature type="signal peptide" evidence="1">
    <location>
        <begin position="1"/>
        <end position="17"/>
    </location>
</feature>
<evidence type="ECO:0000313" key="3">
    <source>
        <dbReference type="EMBL" id="ARQ97558.1"/>
    </source>
</evidence>
<reference evidence="4" key="2">
    <citation type="journal article" date="2017" name="Genome Biol. Evol.">
        <title>Comparative genomic analysis identifies a Campylobacter clade deficient in selenium metabolism.</title>
        <authorList>
            <person name="Miller W.G."/>
            <person name="Yee E."/>
            <person name="Lopes B.S."/>
            <person name="Chapman M.H."/>
            <person name="Huynh S."/>
            <person name="Bono J.L."/>
            <person name="Parker C.T."/>
            <person name="Strachan N.J.C."/>
            <person name="Forbes K.J."/>
        </authorList>
    </citation>
    <scope>NUCLEOTIDE SEQUENCE [LARGE SCALE GENOMIC DNA]</scope>
    <source>
        <strain evidence="4">NCTC 13004</strain>
    </source>
</reference>
<dbReference type="InterPro" id="IPR050229">
    <property type="entry name" value="GlpE_sulfurtransferase"/>
</dbReference>
<sequence>MLKVLMMIFCSAIMAMAKYITIEIDENVVNDDNIQIIDIRSPVEWEYGVLKGAILVNLTDNNGNYNENFIDEIKNKIDPNKKIALICRSGHRSQRGSEILIQHGYKDVINLSGGMLLATQKGLDIVKP</sequence>
<dbReference type="SUPFAM" id="SSF52821">
    <property type="entry name" value="Rhodanese/Cell cycle control phosphatase"/>
    <property type="match status" value="1"/>
</dbReference>
<dbReference type="InterPro" id="IPR001763">
    <property type="entry name" value="Rhodanese-like_dom"/>
</dbReference>
<keyword evidence="3" id="KW-0808">Transferase</keyword>
<gene>
    <name evidence="3" type="ORF">CLAN_0812</name>
</gene>
<dbReference type="PANTHER" id="PTHR43031">
    <property type="entry name" value="FAD-DEPENDENT OXIDOREDUCTASE"/>
    <property type="match status" value="1"/>
</dbReference>
<accession>A0A1X9SMX6</accession>
<dbReference type="CDD" id="cd00158">
    <property type="entry name" value="RHOD"/>
    <property type="match status" value="1"/>
</dbReference>
<dbReference type="AlphaFoldDB" id="A0A1X9SMX6"/>
<dbReference type="Pfam" id="PF00581">
    <property type="entry name" value="Rhodanese"/>
    <property type="match status" value="1"/>
</dbReference>
<evidence type="ECO:0000313" key="4">
    <source>
        <dbReference type="Proteomes" id="UP000202031"/>
    </source>
</evidence>